<gene>
    <name evidence="1" type="ORF">KGMB02408_00240</name>
</gene>
<name>A0A401LNL5_9BACE</name>
<evidence type="ECO:0000313" key="2">
    <source>
        <dbReference type="Proteomes" id="UP000288079"/>
    </source>
</evidence>
<keyword evidence="2" id="KW-1185">Reference proteome</keyword>
<evidence type="ECO:0000313" key="1">
    <source>
        <dbReference type="EMBL" id="GCB33079.1"/>
    </source>
</evidence>
<dbReference type="Proteomes" id="UP000288079">
    <property type="component" value="Unassembled WGS sequence"/>
</dbReference>
<sequence length="49" mass="5776">MVYTDNDVPNAVMDEDDWFGMDLFYSHESILINIKDMYVRSTPKKQTDS</sequence>
<reference evidence="1 2" key="1">
    <citation type="submission" date="2018-10" db="EMBL/GenBank/DDBJ databases">
        <title>Draft Genome Sequence of Bacteroides sp. KCTC 15687.</title>
        <authorList>
            <person name="Yu S.Y."/>
            <person name="Kim J.S."/>
            <person name="Oh B.S."/>
            <person name="Park S.H."/>
            <person name="Kang S.W."/>
            <person name="Park J.E."/>
            <person name="Choi S.H."/>
            <person name="Han K.I."/>
            <person name="Lee K.C."/>
            <person name="Eom M.K."/>
            <person name="Suh M.K."/>
            <person name="Lee D.H."/>
            <person name="Yoon H."/>
            <person name="Kim B."/>
            <person name="Yang S.J."/>
            <person name="Lee J.S."/>
            <person name="Lee J.H."/>
        </authorList>
    </citation>
    <scope>NUCLEOTIDE SEQUENCE [LARGE SCALE GENOMIC DNA]</scope>
    <source>
        <strain evidence="1 2">KCTC 15687</strain>
    </source>
</reference>
<organism evidence="1 2">
    <name type="scientific">Bacteroides faecalis</name>
    <dbReference type="NCBI Taxonomy" id="2447885"/>
    <lineage>
        <taxon>Bacteria</taxon>
        <taxon>Pseudomonadati</taxon>
        <taxon>Bacteroidota</taxon>
        <taxon>Bacteroidia</taxon>
        <taxon>Bacteroidales</taxon>
        <taxon>Bacteroidaceae</taxon>
        <taxon>Bacteroides</taxon>
    </lineage>
</organism>
<dbReference type="AlphaFoldDB" id="A0A401LNL5"/>
<comment type="caution">
    <text evidence="1">The sequence shown here is derived from an EMBL/GenBank/DDBJ whole genome shotgun (WGS) entry which is preliminary data.</text>
</comment>
<dbReference type="EMBL" id="BHWB01000001">
    <property type="protein sequence ID" value="GCB33079.1"/>
    <property type="molecule type" value="Genomic_DNA"/>
</dbReference>
<proteinExistence type="predicted"/>
<accession>A0A401LNL5</accession>
<protein>
    <submittedName>
        <fullName evidence="1">Uncharacterized protein</fullName>
    </submittedName>
</protein>